<feature type="transmembrane region" description="Helical" evidence="8">
    <location>
        <begin position="48"/>
        <end position="67"/>
    </location>
</feature>
<dbReference type="PANTHER" id="PTHR19139">
    <property type="entry name" value="AQUAPORIN TRANSPORTER"/>
    <property type="match status" value="1"/>
</dbReference>
<dbReference type="GO" id="GO:0005886">
    <property type="term" value="C:plasma membrane"/>
    <property type="evidence" value="ECO:0007669"/>
    <property type="project" value="TreeGrafter"/>
</dbReference>
<comment type="subcellular location">
    <subcellularLocation>
        <location evidence="1">Membrane</location>
        <topology evidence="1">Multi-pass membrane protein</topology>
    </subcellularLocation>
</comment>
<evidence type="ECO:0000256" key="1">
    <source>
        <dbReference type="ARBA" id="ARBA00004141"/>
    </source>
</evidence>
<proteinExistence type="inferred from homology"/>
<gene>
    <name evidence="10" type="primary">LOC116952119</name>
</gene>
<keyword evidence="6" id="KW-0813">Transport</keyword>
<evidence type="ECO:0000313" key="10">
    <source>
        <dbReference type="RefSeq" id="XP_032827062.1"/>
    </source>
</evidence>
<feature type="transmembrane region" description="Helical" evidence="8">
    <location>
        <begin position="187"/>
        <end position="206"/>
    </location>
</feature>
<dbReference type="KEGG" id="pmrn:116952119"/>
<dbReference type="Gene3D" id="1.20.1080.10">
    <property type="entry name" value="Glycerol uptake facilitator protein"/>
    <property type="match status" value="1"/>
</dbReference>
<dbReference type="PRINTS" id="PR00783">
    <property type="entry name" value="MINTRINSICP"/>
</dbReference>
<dbReference type="NCBIfam" id="TIGR00861">
    <property type="entry name" value="MIP"/>
    <property type="match status" value="1"/>
</dbReference>
<keyword evidence="9" id="KW-1185">Reference proteome</keyword>
<sequence>MTCDLCRNLFRLLHPGCCCRKPPGRASAMTALRGVFARPFLRALASELAGTALFLLLSLGSLVAWAGSDRAPGVTHTSLAFGLSLATAVHCFGHVSGAHLNPAVTAAMLVARRTTLAKAALYVVAQCLGATLGAGLLVAVTPEEFRGSLGVTRVRSRRCCACSKRRISRRIVLPPAQVREGLGLGRAFLVEAAVILLPALAVCSASDARRRDSSSGPLAIGLSVTAGHLFAIPYTGASMNPARSLGPALVMGSFDDHWVYWVGPTVGAVVAGAAYRFLLCPDSERPTRGASESPADSESQAPRDDDEGLAAARELSRPPHAASRSEREPERLVPSPTVHVIQLELPGGDPAQRRRSTSEL</sequence>
<evidence type="ECO:0000256" key="5">
    <source>
        <dbReference type="ARBA" id="ARBA00023136"/>
    </source>
</evidence>
<dbReference type="PANTHER" id="PTHR19139:SF199">
    <property type="entry name" value="MIP17260P"/>
    <property type="match status" value="1"/>
</dbReference>
<feature type="transmembrane region" description="Helical" evidence="8">
    <location>
        <begin position="258"/>
        <end position="278"/>
    </location>
</feature>
<dbReference type="GO" id="GO:0015250">
    <property type="term" value="F:water channel activity"/>
    <property type="evidence" value="ECO:0007669"/>
    <property type="project" value="TreeGrafter"/>
</dbReference>
<reference evidence="10" key="1">
    <citation type="submission" date="2025-08" db="UniProtKB">
        <authorList>
            <consortium name="RefSeq"/>
        </authorList>
    </citation>
    <scope>IDENTIFICATION</scope>
    <source>
        <tissue evidence="10">Sperm</tissue>
    </source>
</reference>
<feature type="region of interest" description="Disordered" evidence="7">
    <location>
        <begin position="285"/>
        <end position="360"/>
    </location>
</feature>
<organism evidence="9 10">
    <name type="scientific">Petromyzon marinus</name>
    <name type="common">Sea lamprey</name>
    <dbReference type="NCBI Taxonomy" id="7757"/>
    <lineage>
        <taxon>Eukaryota</taxon>
        <taxon>Metazoa</taxon>
        <taxon>Chordata</taxon>
        <taxon>Craniata</taxon>
        <taxon>Vertebrata</taxon>
        <taxon>Cyclostomata</taxon>
        <taxon>Hyperoartia</taxon>
        <taxon>Petromyzontiformes</taxon>
        <taxon>Petromyzontidae</taxon>
        <taxon>Petromyzon</taxon>
    </lineage>
</organism>
<accession>A0AAJ7XAI5</accession>
<dbReference type="Pfam" id="PF00230">
    <property type="entry name" value="MIP"/>
    <property type="match status" value="1"/>
</dbReference>
<dbReference type="Proteomes" id="UP001318040">
    <property type="component" value="Chromosome 45"/>
</dbReference>
<dbReference type="CDD" id="cd00333">
    <property type="entry name" value="MIP"/>
    <property type="match status" value="1"/>
</dbReference>
<dbReference type="InterPro" id="IPR023271">
    <property type="entry name" value="Aquaporin-like"/>
</dbReference>
<evidence type="ECO:0000256" key="3">
    <source>
        <dbReference type="ARBA" id="ARBA00022692"/>
    </source>
</evidence>
<keyword evidence="5 8" id="KW-0472">Membrane</keyword>
<feature type="transmembrane region" description="Helical" evidence="8">
    <location>
        <begin position="218"/>
        <end position="238"/>
    </location>
</feature>
<name>A0AAJ7XAI5_PETMA</name>
<feature type="transmembrane region" description="Helical" evidence="8">
    <location>
        <begin position="119"/>
        <end position="140"/>
    </location>
</feature>
<protein>
    <submittedName>
        <fullName evidence="10">Aquaporin AQPAn.G-like</fullName>
    </submittedName>
</protein>
<dbReference type="SUPFAM" id="SSF81338">
    <property type="entry name" value="Aquaporin-like"/>
    <property type="match status" value="1"/>
</dbReference>
<dbReference type="InterPro" id="IPR034294">
    <property type="entry name" value="Aquaporin_transptr"/>
</dbReference>
<evidence type="ECO:0000256" key="7">
    <source>
        <dbReference type="SAM" id="MobiDB-lite"/>
    </source>
</evidence>
<feature type="transmembrane region" description="Helical" evidence="8">
    <location>
        <begin position="79"/>
        <end position="98"/>
    </location>
</feature>
<dbReference type="InterPro" id="IPR000425">
    <property type="entry name" value="MIP"/>
</dbReference>
<dbReference type="AlphaFoldDB" id="A0AAJ7XAI5"/>
<evidence type="ECO:0000313" key="9">
    <source>
        <dbReference type="Proteomes" id="UP001318040"/>
    </source>
</evidence>
<comment type="similarity">
    <text evidence="2 6">Belongs to the MIP/aquaporin (TC 1.A.8) family.</text>
</comment>
<evidence type="ECO:0000256" key="8">
    <source>
        <dbReference type="SAM" id="Phobius"/>
    </source>
</evidence>
<evidence type="ECO:0000256" key="4">
    <source>
        <dbReference type="ARBA" id="ARBA00022989"/>
    </source>
</evidence>
<evidence type="ECO:0000256" key="6">
    <source>
        <dbReference type="RuleBase" id="RU000477"/>
    </source>
</evidence>
<keyword evidence="4 8" id="KW-1133">Transmembrane helix</keyword>
<dbReference type="RefSeq" id="XP_032827062.1">
    <property type="nucleotide sequence ID" value="XM_032971171.1"/>
</dbReference>
<keyword evidence="3 6" id="KW-0812">Transmembrane</keyword>
<evidence type="ECO:0000256" key="2">
    <source>
        <dbReference type="ARBA" id="ARBA00006175"/>
    </source>
</evidence>